<evidence type="ECO:0008006" key="5">
    <source>
        <dbReference type="Google" id="ProtNLM"/>
    </source>
</evidence>
<feature type="transmembrane region" description="Helical" evidence="2">
    <location>
        <begin position="40"/>
        <end position="62"/>
    </location>
</feature>
<evidence type="ECO:0000256" key="2">
    <source>
        <dbReference type="SAM" id="Phobius"/>
    </source>
</evidence>
<reference evidence="3 4" key="1">
    <citation type="submission" date="2019-03" db="EMBL/GenBank/DDBJ databases">
        <title>Sequencing the genomes of 1000 actinobacteria strains.</title>
        <authorList>
            <person name="Klenk H.-P."/>
        </authorList>
    </citation>
    <scope>NUCLEOTIDE SEQUENCE [LARGE SCALE GENOMIC DNA]</scope>
    <source>
        <strain evidence="3 4">DSM 43805</strain>
    </source>
</reference>
<keyword evidence="4" id="KW-1185">Reference proteome</keyword>
<dbReference type="EMBL" id="SNWR01000001">
    <property type="protein sequence ID" value="TDO41597.1"/>
    <property type="molecule type" value="Genomic_DNA"/>
</dbReference>
<keyword evidence="2" id="KW-0472">Membrane</keyword>
<keyword evidence="2" id="KW-0812">Transmembrane</keyword>
<gene>
    <name evidence="3" type="ORF">C8E87_5333</name>
</gene>
<evidence type="ECO:0000313" key="3">
    <source>
        <dbReference type="EMBL" id="TDO41597.1"/>
    </source>
</evidence>
<sequence length="244" mass="26094">MGAKAAVAKAAVSVPAGDDQRATSGGVTGIREQLRTQRRLRVVTLVSLAVVVLVVLPVFFGLRTAGNDPVFGSLDSLDVPSWAEQKVDDQNFGSQWCFEECKFRERTAESQKPFKETTAVYTTALKEAGWEPWTVEDCPEQAVNPAESTYSCWKRDEFTLDLRVSPPDCKIDQVTANDPALAGSVAPTVPPPGSCTGSAVSIKVQNAIADTRGKPDTGKSPFTGETPDPVITDDPLLQPTPTAS</sequence>
<comment type="caution">
    <text evidence="3">The sequence shown here is derived from an EMBL/GenBank/DDBJ whole genome shotgun (WGS) entry which is preliminary data.</text>
</comment>
<name>A0A4R6JYX3_9ACTN</name>
<proteinExistence type="predicted"/>
<dbReference type="Proteomes" id="UP000294901">
    <property type="component" value="Unassembled WGS sequence"/>
</dbReference>
<evidence type="ECO:0000313" key="4">
    <source>
        <dbReference type="Proteomes" id="UP000294901"/>
    </source>
</evidence>
<organism evidence="3 4">
    <name type="scientific">Paractinoplanes brasiliensis</name>
    <dbReference type="NCBI Taxonomy" id="52695"/>
    <lineage>
        <taxon>Bacteria</taxon>
        <taxon>Bacillati</taxon>
        <taxon>Actinomycetota</taxon>
        <taxon>Actinomycetes</taxon>
        <taxon>Micromonosporales</taxon>
        <taxon>Micromonosporaceae</taxon>
        <taxon>Paractinoplanes</taxon>
    </lineage>
</organism>
<keyword evidence="2" id="KW-1133">Transmembrane helix</keyword>
<accession>A0A4R6JYX3</accession>
<dbReference type="AlphaFoldDB" id="A0A4R6JYX3"/>
<protein>
    <recommendedName>
        <fullName evidence="5">Integrin beta 3</fullName>
    </recommendedName>
</protein>
<feature type="region of interest" description="Disordered" evidence="1">
    <location>
        <begin position="208"/>
        <end position="244"/>
    </location>
</feature>
<evidence type="ECO:0000256" key="1">
    <source>
        <dbReference type="SAM" id="MobiDB-lite"/>
    </source>
</evidence>